<feature type="transmembrane region" description="Helical" evidence="1">
    <location>
        <begin position="6"/>
        <end position="30"/>
    </location>
</feature>
<dbReference type="STRING" id="1215089.BBI08_14070"/>
<dbReference type="PANTHER" id="PTHR40070">
    <property type="entry name" value="UPF0478 PROTEIN YTXG"/>
    <property type="match status" value="1"/>
</dbReference>
<evidence type="ECO:0000256" key="1">
    <source>
        <dbReference type="SAM" id="Phobius"/>
    </source>
</evidence>
<reference evidence="3" key="2">
    <citation type="submission" date="2016-10" db="EMBL/GenBank/DDBJ databases">
        <authorList>
            <person name="See-Too W.S."/>
        </authorList>
    </citation>
    <scope>NUCLEOTIDE SEQUENCE [LARGE SCALE GENOMIC DNA]</scope>
    <source>
        <strain evidence="3">DSM 24743</strain>
    </source>
</reference>
<dbReference type="OrthoDB" id="2366030at2"/>
<name>A0A1C7DTD3_9BACL</name>
<accession>A0A1C7DTD3</accession>
<keyword evidence="1" id="KW-0472">Membrane</keyword>
<evidence type="ECO:0000313" key="3">
    <source>
        <dbReference type="Proteomes" id="UP000092687"/>
    </source>
</evidence>
<keyword evidence="1" id="KW-1133">Transmembrane helix</keyword>
<sequence>MDSTTWLYIALIIFLAGLIIAIIGVVLLIVGMKEPMKEIKGSANNLKERAGKLQLEASSLSHHANELKEDIQMKSEKITVLVDAAKGTMNSVIDLNASVRSITGNIASRVDHDRENIAQVNEWSNGAIKLLTLLENQRRIESNRPTYSSPSLHDEKQY</sequence>
<dbReference type="Proteomes" id="UP000092687">
    <property type="component" value="Chromosome"/>
</dbReference>
<gene>
    <name evidence="2" type="ORF">BBI08_14070</name>
</gene>
<dbReference type="AlphaFoldDB" id="A0A1C7DTD3"/>
<proteinExistence type="predicted"/>
<dbReference type="RefSeq" id="WP_065528420.1">
    <property type="nucleotide sequence ID" value="NZ_CP016537.2"/>
</dbReference>
<protein>
    <submittedName>
        <fullName evidence="2">General stress protein</fullName>
    </submittedName>
</protein>
<keyword evidence="3" id="KW-1185">Reference proteome</keyword>
<organism evidence="2 3">
    <name type="scientific">Planococcus halocryophilus</name>
    <dbReference type="NCBI Taxonomy" id="1215089"/>
    <lineage>
        <taxon>Bacteria</taxon>
        <taxon>Bacillati</taxon>
        <taxon>Bacillota</taxon>
        <taxon>Bacilli</taxon>
        <taxon>Bacillales</taxon>
        <taxon>Caryophanaceae</taxon>
        <taxon>Planococcus</taxon>
    </lineage>
</organism>
<dbReference type="KEGG" id="phc:BBI08_14070"/>
<dbReference type="PANTHER" id="PTHR40070:SF1">
    <property type="entry name" value="UPF0478 PROTEIN YTXG"/>
    <property type="match status" value="1"/>
</dbReference>
<reference evidence="3" key="1">
    <citation type="submission" date="2016-07" db="EMBL/GenBank/DDBJ databases">
        <authorList>
            <person name="See-Too W.S."/>
        </authorList>
    </citation>
    <scope>NUCLEOTIDE SEQUENCE [LARGE SCALE GENOMIC DNA]</scope>
    <source>
        <strain evidence="3">DSM 24743</strain>
    </source>
</reference>
<keyword evidence="1" id="KW-0812">Transmembrane</keyword>
<dbReference type="Pfam" id="PF06103">
    <property type="entry name" value="DUF948"/>
    <property type="match status" value="1"/>
</dbReference>
<dbReference type="EMBL" id="CP016537">
    <property type="protein sequence ID" value="ANU14910.1"/>
    <property type="molecule type" value="Genomic_DNA"/>
</dbReference>
<dbReference type="InterPro" id="IPR009293">
    <property type="entry name" value="UPF0478"/>
</dbReference>
<evidence type="ECO:0000313" key="2">
    <source>
        <dbReference type="EMBL" id="ANU14910.1"/>
    </source>
</evidence>